<feature type="compositionally biased region" description="Polar residues" evidence="1">
    <location>
        <begin position="303"/>
        <end position="331"/>
    </location>
</feature>
<dbReference type="Gene3D" id="1.10.8.10">
    <property type="entry name" value="DNA helicase RuvA subunit, C-terminal domain"/>
    <property type="match status" value="1"/>
</dbReference>
<dbReference type="Proteomes" id="UP001497600">
    <property type="component" value="Chromosome D"/>
</dbReference>
<feature type="domain" description="EH" evidence="3">
    <location>
        <begin position="351"/>
        <end position="440"/>
    </location>
</feature>
<feature type="compositionally biased region" description="Polar residues" evidence="1">
    <location>
        <begin position="138"/>
        <end position="149"/>
    </location>
</feature>
<feature type="compositionally biased region" description="Basic and acidic residues" evidence="1">
    <location>
        <begin position="1148"/>
        <end position="1161"/>
    </location>
</feature>
<feature type="compositionally biased region" description="Polar residues" evidence="1">
    <location>
        <begin position="617"/>
        <end position="646"/>
    </location>
</feature>
<reference evidence="5 6" key="1">
    <citation type="submission" date="2024-01" db="EMBL/GenBank/DDBJ databases">
        <authorList>
            <consortium name="Genoscope - CEA"/>
            <person name="William W."/>
        </authorList>
    </citation>
    <scope>NUCLEOTIDE SEQUENCE [LARGE SCALE GENOMIC DNA]</scope>
    <source>
        <strain evidence="5 6">29B2s-10</strain>
    </source>
</reference>
<dbReference type="CDD" id="cd00052">
    <property type="entry name" value="EH"/>
    <property type="match status" value="3"/>
</dbReference>
<feature type="domain" description="EH" evidence="3">
    <location>
        <begin position="17"/>
        <end position="103"/>
    </location>
</feature>
<evidence type="ECO:0000256" key="1">
    <source>
        <dbReference type="SAM" id="MobiDB-lite"/>
    </source>
</evidence>
<dbReference type="CDD" id="cd14270">
    <property type="entry name" value="UBA"/>
    <property type="match status" value="1"/>
</dbReference>
<feature type="compositionally biased region" description="Basic and acidic residues" evidence="1">
    <location>
        <begin position="1019"/>
        <end position="1036"/>
    </location>
</feature>
<feature type="compositionally biased region" description="Polar residues" evidence="1">
    <location>
        <begin position="1077"/>
        <end position="1089"/>
    </location>
</feature>
<dbReference type="PANTHER" id="PTHR11216">
    <property type="entry name" value="EH DOMAIN"/>
    <property type="match status" value="1"/>
</dbReference>
<evidence type="ECO:0000313" key="5">
    <source>
        <dbReference type="EMBL" id="CAK7905283.1"/>
    </source>
</evidence>
<evidence type="ECO:0000259" key="3">
    <source>
        <dbReference type="PROSITE" id="PS50031"/>
    </source>
</evidence>
<feature type="compositionally biased region" description="Polar residues" evidence="1">
    <location>
        <begin position="529"/>
        <end position="544"/>
    </location>
</feature>
<feature type="compositionally biased region" description="Low complexity" evidence="1">
    <location>
        <begin position="124"/>
        <end position="137"/>
    </location>
</feature>
<feature type="compositionally biased region" description="Acidic residues" evidence="1">
    <location>
        <begin position="1292"/>
        <end position="1302"/>
    </location>
</feature>
<dbReference type="InterPro" id="IPR015940">
    <property type="entry name" value="UBA"/>
</dbReference>
<dbReference type="SMART" id="SM00165">
    <property type="entry name" value="UBA"/>
    <property type="match status" value="1"/>
</dbReference>
<dbReference type="EMBL" id="OZ004256">
    <property type="protein sequence ID" value="CAK7905283.1"/>
    <property type="molecule type" value="Genomic_DNA"/>
</dbReference>
<feature type="domain" description="EH" evidence="3">
    <location>
        <begin position="161"/>
        <end position="252"/>
    </location>
</feature>
<evidence type="ECO:0000259" key="2">
    <source>
        <dbReference type="PROSITE" id="PS50030"/>
    </source>
</evidence>
<keyword evidence="6" id="KW-1185">Reference proteome</keyword>
<feature type="region of interest" description="Disordered" evidence="1">
    <location>
        <begin position="1148"/>
        <end position="1327"/>
    </location>
</feature>
<feature type="compositionally biased region" description="Polar residues" evidence="1">
    <location>
        <begin position="445"/>
        <end position="458"/>
    </location>
</feature>
<dbReference type="PROSITE" id="PS50222">
    <property type="entry name" value="EF_HAND_2"/>
    <property type="match status" value="2"/>
</dbReference>
<name>A0ABP0EC34_9ASCO</name>
<feature type="compositionally biased region" description="Basic and acidic residues" evidence="1">
    <location>
        <begin position="545"/>
        <end position="560"/>
    </location>
</feature>
<dbReference type="Pfam" id="PF12763">
    <property type="entry name" value="EH"/>
    <property type="match status" value="3"/>
</dbReference>
<feature type="compositionally biased region" description="Polar residues" evidence="1">
    <location>
        <begin position="1225"/>
        <end position="1244"/>
    </location>
</feature>
<feature type="compositionally biased region" description="Polar residues" evidence="1">
    <location>
        <begin position="570"/>
        <end position="599"/>
    </location>
</feature>
<feature type="compositionally biased region" description="Low complexity" evidence="1">
    <location>
        <begin position="1357"/>
        <end position="1370"/>
    </location>
</feature>
<feature type="region of interest" description="Disordered" evidence="1">
    <location>
        <begin position="1352"/>
        <end position="1407"/>
    </location>
</feature>
<feature type="region of interest" description="Disordered" evidence="1">
    <location>
        <begin position="833"/>
        <end position="930"/>
    </location>
</feature>
<feature type="region of interest" description="Disordered" evidence="1">
    <location>
        <begin position="124"/>
        <end position="149"/>
    </location>
</feature>
<feature type="region of interest" description="Disordered" evidence="1">
    <location>
        <begin position="256"/>
        <end position="347"/>
    </location>
</feature>
<feature type="compositionally biased region" description="Acidic residues" evidence="1">
    <location>
        <begin position="1255"/>
        <end position="1266"/>
    </location>
</feature>
<feature type="compositionally biased region" description="Basic and acidic residues" evidence="1">
    <location>
        <begin position="955"/>
        <end position="972"/>
    </location>
</feature>
<feature type="compositionally biased region" description="Low complexity" evidence="1">
    <location>
        <begin position="256"/>
        <end position="273"/>
    </location>
</feature>
<organism evidence="5 6">
    <name type="scientific">[Candida] anglica</name>
    <dbReference type="NCBI Taxonomy" id="148631"/>
    <lineage>
        <taxon>Eukaryota</taxon>
        <taxon>Fungi</taxon>
        <taxon>Dikarya</taxon>
        <taxon>Ascomycota</taxon>
        <taxon>Saccharomycotina</taxon>
        <taxon>Pichiomycetes</taxon>
        <taxon>Debaryomycetaceae</taxon>
        <taxon>Kurtzmaniella</taxon>
    </lineage>
</organism>
<evidence type="ECO:0000313" key="6">
    <source>
        <dbReference type="Proteomes" id="UP001497600"/>
    </source>
</evidence>
<dbReference type="PROSITE" id="PS50030">
    <property type="entry name" value="UBA"/>
    <property type="match status" value="1"/>
</dbReference>
<feature type="compositionally biased region" description="Basic and acidic residues" evidence="1">
    <location>
        <begin position="1178"/>
        <end position="1201"/>
    </location>
</feature>
<feature type="compositionally biased region" description="Polar residues" evidence="1">
    <location>
        <begin position="1096"/>
        <end position="1110"/>
    </location>
</feature>
<evidence type="ECO:0000259" key="4">
    <source>
        <dbReference type="PROSITE" id="PS50222"/>
    </source>
</evidence>
<feature type="compositionally biased region" description="Low complexity" evidence="1">
    <location>
        <begin position="332"/>
        <end position="347"/>
    </location>
</feature>
<dbReference type="Pfam" id="PF00627">
    <property type="entry name" value="UBA"/>
    <property type="match status" value="1"/>
</dbReference>
<dbReference type="InterPro" id="IPR011992">
    <property type="entry name" value="EF-hand-dom_pair"/>
</dbReference>
<protein>
    <submittedName>
        <fullName evidence="5">EH domain-containing and endocytosis protein 1</fullName>
    </submittedName>
</protein>
<feature type="region of interest" description="Disordered" evidence="1">
    <location>
        <begin position="445"/>
        <end position="650"/>
    </location>
</feature>
<dbReference type="SUPFAM" id="SSF47473">
    <property type="entry name" value="EF-hand"/>
    <property type="match status" value="3"/>
</dbReference>
<feature type="compositionally biased region" description="Low complexity" evidence="1">
    <location>
        <begin position="1387"/>
        <end position="1407"/>
    </location>
</feature>
<sequence>MSFSQAPTFKVGLTQEEKQLYAQLFKSLDTESTGIVSGEKSRTTFEKSGLPPTILGEIWQIADHNNLGFLTQFGFCLAMRLIGRAQSGSHPTLALAEVPGPLPKFAGLATNAISTNSVAPLQSQSTSSSFMSHQPSSIIPQNTATNNTQPQDPIGPISSADYQRFGSLFIKTVGSAQGELTGPRAKDIFLKAKLPTATLGQIWNLVDKDNLGKLDLKSFVIAMHLIHGVLSGKISQLPPFLPESVWDISNGVAGNSNSNSSGSQTGTVSQQTVPAPAAGPLRTPTDQSFRLAPPGVTGGASASPISSPNHRQSSYSSINSQQTTVRHPNSPSREPSSGSAAQSSWSISPTAKSQYEHIFDNLDKSKSGTLSADQVASVLMSSKLNQEDLATVWDLSDIQNTGVFTKLEFTIALYLVNRRLAGEAFPNIVPAALIESIQSNQSVHNGAERSVSTASTQGFAPPHTVATSNTNAAASSPSSAPKSNLDDLVDIFGSAPPMPQPEPQLSKRQSSSDLTPVGTGDLPKVRKNLTGSFKPTSTFGQSLLSKHDEEPNLLGDDHTSDPTGAPAHAQSASTVSTDQPKPITASNEVSSSSGTSKSINYDALRSVPPPPSKQQREVSNTEFGSPQASSAPTGQNSYTRAPTGNYSAPIDNNDLLADTAVSGQLSQATSDIANVSNQIKSLSTQTTSLHDKKLRAEQELAKILATKREIDGKLKQLRSSYENEVKQVDQVEQNLVVAREETEALRSEASISEAKFNHLSTELNEKQVAMEDLQKQNSTLKEKLGFLNAEVVELETQLTQLTNENQRLNNQLSVKKSQVQVSIVKSEELKNKVSELTEENRQLSERYRKEEEEERKQAEEQRRYEEEIRVQEEHKRRIEEEKATREQKAKSDAAAAAAAAERSKPPPPASRRVSKEPPVASTHSENSSSVVPAAIVAGAGAVGAAVVGAIGLSHSEEKHSDEDVISKGHTKDIVPQANSVDVEPVADHVSNDLNSSTYTGGPSHALESRKSFDNPTNDGESHVETDTTTPLDDHAVQVDANVPGAFPTEVDKPLDSGDDLDNDEFSSSFPKLEQHPDSTTAPSTTSLTEFNDGETPVTSPNNSDFQFPQGTNAGIVGGMVGMPGVLVGVQRTDSLTSSVQNNAALSVRDDNIDEMSDRETLDVTEGTERTLPNSADNEISRSVKDEFASPPTHPEESDADKFSSGVESFEMVNAEEISPHEPPTYSETSKKATGNESGHISPNIDTEFPPIKEFDYDESDSSDDESQEKFDDAVDNLPNKPTVSAELPAPEVDFDSAFDDLEPTAQETKQPEQEDLFAGLQEAAPEDDVDEFAMSQKFDFDEEFTNQSNFADFASTVPDSSNVAASSSNGGDDEWEQLFAGFGNAGTSEPVATPAAPPVASQPATSSVLQSSIDELVGMGFDEKTAAEALNREGGDLEAATNYLLDNA</sequence>
<feature type="domain" description="EF-hand" evidence="4">
    <location>
        <begin position="194"/>
        <end position="229"/>
    </location>
</feature>
<feature type="compositionally biased region" description="Basic and acidic residues" evidence="1">
    <location>
        <begin position="833"/>
        <end position="891"/>
    </location>
</feature>
<feature type="compositionally biased region" description="Low complexity" evidence="1">
    <location>
        <begin position="466"/>
        <end position="481"/>
    </location>
</feature>
<feature type="compositionally biased region" description="Polar residues" evidence="1">
    <location>
        <begin position="991"/>
        <end position="1000"/>
    </location>
</feature>
<dbReference type="SMART" id="SM00054">
    <property type="entry name" value="EFh"/>
    <property type="match status" value="3"/>
</dbReference>
<feature type="domain" description="EF-hand" evidence="4">
    <location>
        <begin position="350"/>
        <end position="385"/>
    </location>
</feature>
<feature type="region of interest" description="Disordered" evidence="1">
    <location>
        <begin position="955"/>
        <end position="1110"/>
    </location>
</feature>
<dbReference type="SUPFAM" id="SSF46934">
    <property type="entry name" value="UBA-like"/>
    <property type="match status" value="1"/>
</dbReference>
<feature type="domain" description="UBA" evidence="2">
    <location>
        <begin position="1407"/>
        <end position="1447"/>
    </location>
</feature>
<dbReference type="SMART" id="SM00027">
    <property type="entry name" value="EH"/>
    <property type="match status" value="3"/>
</dbReference>
<dbReference type="InterPro" id="IPR000261">
    <property type="entry name" value="EH_dom"/>
</dbReference>
<dbReference type="PANTHER" id="PTHR11216:SF170">
    <property type="entry name" value="DYNAMIN ASSOCIATED PROTEIN 160, ISOFORM D"/>
    <property type="match status" value="1"/>
</dbReference>
<gene>
    <name evidence="5" type="primary">EDE1</name>
    <name evidence="5" type="ORF">CAAN4_D13388</name>
</gene>
<accession>A0ABP0EC34</accession>
<dbReference type="PROSITE" id="PS50031">
    <property type="entry name" value="EH"/>
    <property type="match status" value="3"/>
</dbReference>
<dbReference type="InterPro" id="IPR009060">
    <property type="entry name" value="UBA-like_sf"/>
</dbReference>
<dbReference type="InterPro" id="IPR002048">
    <property type="entry name" value="EF_hand_dom"/>
</dbReference>
<dbReference type="Gene3D" id="1.10.238.10">
    <property type="entry name" value="EF-hand"/>
    <property type="match status" value="3"/>
</dbReference>
<proteinExistence type="predicted"/>